<organism evidence="2 3">
    <name type="scientific">Collybia nuda</name>
    <dbReference type="NCBI Taxonomy" id="64659"/>
    <lineage>
        <taxon>Eukaryota</taxon>
        <taxon>Fungi</taxon>
        <taxon>Dikarya</taxon>
        <taxon>Basidiomycota</taxon>
        <taxon>Agaricomycotina</taxon>
        <taxon>Agaricomycetes</taxon>
        <taxon>Agaricomycetidae</taxon>
        <taxon>Agaricales</taxon>
        <taxon>Tricholomatineae</taxon>
        <taxon>Clitocybaceae</taxon>
        <taxon>Collybia</taxon>
    </lineage>
</organism>
<proteinExistence type="predicted"/>
<protein>
    <recommendedName>
        <fullName evidence="4">F-box domain-containing protein</fullName>
    </recommendedName>
</protein>
<dbReference type="OrthoDB" id="3365698at2759"/>
<accession>A0A9P5Y915</accession>
<comment type="caution">
    <text evidence="2">The sequence shown here is derived from an EMBL/GenBank/DDBJ whole genome shotgun (WGS) entry which is preliminary data.</text>
</comment>
<gene>
    <name evidence="2" type="ORF">BDZ94DRAFT_326832</name>
</gene>
<evidence type="ECO:0000256" key="1">
    <source>
        <dbReference type="SAM" id="MobiDB-lite"/>
    </source>
</evidence>
<evidence type="ECO:0000313" key="2">
    <source>
        <dbReference type="EMBL" id="KAF9465603.1"/>
    </source>
</evidence>
<dbReference type="InterPro" id="IPR032675">
    <property type="entry name" value="LRR_dom_sf"/>
</dbReference>
<dbReference type="Proteomes" id="UP000807353">
    <property type="component" value="Unassembled WGS sequence"/>
</dbReference>
<dbReference type="AlphaFoldDB" id="A0A9P5Y915"/>
<dbReference type="SUPFAM" id="SSF52047">
    <property type="entry name" value="RNI-like"/>
    <property type="match status" value="1"/>
</dbReference>
<sequence>MLSHYEEHDNSSLTNKVPDRTKKPLYSKEVTGRLKLLDEEIENIRSAKFQRGVPSYDIITRLANSLEKAPSFFERAPVEIMSAIFMACLPHWGKHVEYSSKITGPNTMDRAHAPWALPQVCSRWRAIALSLPQLWSRIVIRPDLMRSEMDLKILLLSLEISLFRSASAPLFVWLQASEHYRMMNLYRDPWKEILDALTRHSERWQDAIFSLHPVPIGQLAKIQGRLPKLRRLRLHILRNVNNRVIGRFEAFSQAPSLRQFEIVGSRTTNPDDPFMGLRFHRPRAIPAGAQVQLLHQMPLVTHASFHLEHAFRVHPPPPHCTHEHLRSLSIKHEFLLDNLTLPALKALSLKMSSNLDAVVPFIQRSSCVLISMTLGIWNKEISETDLTAVFEATPELTSLALTDYSHAMTENAISRLVFHPYSTEPCLLPKLRHLEISKFKHADRVIEMIESRWRIRPLFSANRIHSTRLHISTESMHTNLLSNVEHLRKEGLDIHIYQ</sequence>
<feature type="compositionally biased region" description="Basic and acidic residues" evidence="1">
    <location>
        <begin position="1"/>
        <end position="10"/>
    </location>
</feature>
<name>A0A9P5Y915_9AGAR</name>
<dbReference type="EMBL" id="MU150246">
    <property type="protein sequence ID" value="KAF9465603.1"/>
    <property type="molecule type" value="Genomic_DNA"/>
</dbReference>
<feature type="region of interest" description="Disordered" evidence="1">
    <location>
        <begin position="1"/>
        <end position="20"/>
    </location>
</feature>
<reference evidence="2" key="1">
    <citation type="submission" date="2020-11" db="EMBL/GenBank/DDBJ databases">
        <authorList>
            <consortium name="DOE Joint Genome Institute"/>
            <person name="Ahrendt S."/>
            <person name="Riley R."/>
            <person name="Andreopoulos W."/>
            <person name="Labutti K."/>
            <person name="Pangilinan J."/>
            <person name="Ruiz-Duenas F.J."/>
            <person name="Barrasa J.M."/>
            <person name="Sanchez-Garcia M."/>
            <person name="Camarero S."/>
            <person name="Miyauchi S."/>
            <person name="Serrano A."/>
            <person name="Linde D."/>
            <person name="Babiker R."/>
            <person name="Drula E."/>
            <person name="Ayuso-Fernandez I."/>
            <person name="Pacheco R."/>
            <person name="Padilla G."/>
            <person name="Ferreira P."/>
            <person name="Barriuso J."/>
            <person name="Kellner H."/>
            <person name="Castanera R."/>
            <person name="Alfaro M."/>
            <person name="Ramirez L."/>
            <person name="Pisabarro A.G."/>
            <person name="Kuo A."/>
            <person name="Tritt A."/>
            <person name="Lipzen A."/>
            <person name="He G."/>
            <person name="Yan M."/>
            <person name="Ng V."/>
            <person name="Cullen D."/>
            <person name="Martin F."/>
            <person name="Rosso M.-N."/>
            <person name="Henrissat B."/>
            <person name="Hibbett D."/>
            <person name="Martinez A.T."/>
            <person name="Grigoriev I.V."/>
        </authorList>
    </citation>
    <scope>NUCLEOTIDE SEQUENCE</scope>
    <source>
        <strain evidence="2">CBS 247.69</strain>
    </source>
</reference>
<keyword evidence="3" id="KW-1185">Reference proteome</keyword>
<dbReference type="Gene3D" id="3.80.10.10">
    <property type="entry name" value="Ribonuclease Inhibitor"/>
    <property type="match status" value="1"/>
</dbReference>
<evidence type="ECO:0000313" key="3">
    <source>
        <dbReference type="Proteomes" id="UP000807353"/>
    </source>
</evidence>
<evidence type="ECO:0008006" key="4">
    <source>
        <dbReference type="Google" id="ProtNLM"/>
    </source>
</evidence>